<name>A0A235FAW5_9BACL</name>
<evidence type="ECO:0000256" key="2">
    <source>
        <dbReference type="SAM" id="Coils"/>
    </source>
</evidence>
<evidence type="ECO:0008006" key="8">
    <source>
        <dbReference type="Google" id="ProtNLM"/>
    </source>
</evidence>
<evidence type="ECO:0000259" key="4">
    <source>
        <dbReference type="Pfam" id="PF01464"/>
    </source>
</evidence>
<dbReference type="PANTHER" id="PTHR37813">
    <property type="entry name" value="FELS-2 PROPHAGE PROTEIN"/>
    <property type="match status" value="1"/>
</dbReference>
<dbReference type="CDD" id="cd13402">
    <property type="entry name" value="LT_TF-like"/>
    <property type="match status" value="1"/>
</dbReference>
<dbReference type="Gene3D" id="1.20.120.20">
    <property type="entry name" value="Apolipoprotein"/>
    <property type="match status" value="1"/>
</dbReference>
<dbReference type="Pfam" id="PF10145">
    <property type="entry name" value="PhageMin_Tail"/>
    <property type="match status" value="1"/>
</dbReference>
<evidence type="ECO:0000259" key="5">
    <source>
        <dbReference type="Pfam" id="PF10145"/>
    </source>
</evidence>
<dbReference type="Pfam" id="PF01464">
    <property type="entry name" value="SLT"/>
    <property type="match status" value="1"/>
</dbReference>
<evidence type="ECO:0000256" key="1">
    <source>
        <dbReference type="ARBA" id="ARBA00022612"/>
    </source>
</evidence>
<dbReference type="SUPFAM" id="SSF53955">
    <property type="entry name" value="Lysozyme-like"/>
    <property type="match status" value="1"/>
</dbReference>
<dbReference type="Proteomes" id="UP000215059">
    <property type="component" value="Unassembled WGS sequence"/>
</dbReference>
<keyword evidence="2" id="KW-0175">Coiled coil</keyword>
<feature type="transmembrane region" description="Helical" evidence="3">
    <location>
        <begin position="696"/>
        <end position="714"/>
    </location>
</feature>
<dbReference type="InterPro" id="IPR008258">
    <property type="entry name" value="Transglycosylase_SLT_dom_1"/>
</dbReference>
<keyword evidence="3" id="KW-1133">Transmembrane helix</keyword>
<reference evidence="6 7" key="1">
    <citation type="submission" date="2017-07" db="EMBL/GenBank/DDBJ databases">
        <title>Fictibacillus sp. nov. GDSW-R2A3 Genome sequencing and assembly.</title>
        <authorList>
            <person name="Mayilraj S."/>
        </authorList>
    </citation>
    <scope>NUCLEOTIDE SEQUENCE [LARGE SCALE GENOMIC DNA]</scope>
    <source>
        <strain evidence="6 7">GDSW-R2A3</strain>
    </source>
</reference>
<feature type="transmembrane region" description="Helical" evidence="3">
    <location>
        <begin position="726"/>
        <end position="744"/>
    </location>
</feature>
<evidence type="ECO:0000313" key="7">
    <source>
        <dbReference type="Proteomes" id="UP000215059"/>
    </source>
</evidence>
<sequence>MATIEELRARFTAQADGLKSVIGSVRKDLVGIGDDTEDSTKRANKGFSSLQGSLKDLEKALGTTLDGEEFKDLQDAMKKAQKELEETGEVGEKAMKELTAAADKAQTQLGTVGAEGRESLKQVQAAVAKVDSDLKNLGKDTGLDNVKDDIDGVSDSLANVGASENVGGIGSVFMMFGKVRLAAVAAVGAIAGVTLGLFKMGQQGDELQKSLNTLQVQTGATEEEMKGMEESLINIYENNYGESFEDIASSMALVKQATGETGKALEDATVKALLLRDSFGFEVNESLKVARVMMDQFGISADQAFTLIAQGQQKGLNVSDDMLDSFWEYSVYFKQLGFDAENMWDVFKSGADAGAFNMDKVGDAVKEFGIRIKDGSKATGDALSFLFRSDDFDNYIAKLQSGGTKTKEFMELAKKVGSENAAALVQDLNKTGAASEKAFKSIEFTMGASGKFLDDISTGVLTGKDAMQQIIQKIKEIEDPMTQTQMGVALFGTQWEDLETKTMLALGTVRKEADMTADTLGKMDQVKYNSVGEAIAGIGRQIAGNILIPLEKKAMPGINKFVNNAKTAFSGFIKLMQGDMVGFQDTITKGFGQEKGLAIIKFFMKIKDVVQNMIPVWLTVFNGIKSIVVQILSYVSPYIMSIIGSITKWWKENGSELLANVQTVWKGIFAVIQFFMPLIKFIIGSVFSAIKGTIMGALKFIGGLFKFFAGLFTGDFGKMWQGIKEMFVGAIQFIWNFMQLLFFGKILSIFKNLVTGGIGLIKNFWKYIVDGFKNFGSAIGTAVKNLGTAILSRFKAAWDGVVKTFQFFRNTGLGIIKSFRATMQVLVEGMRQRILSIFTKLYLTAVKVFKSLVTGVINAGKGLYNGIKNIFTNTFNTLKGLNDKMKANMISAWTTVKNKAVEIFNAMKTTISKVFTGIVDGAKALPGKIGSGIKSMAGKVADGIKKLVNKMNEGVGKGVNGVIGGVNWVLDKIGVDSKVPKWSPPEYAKGTNYHPGGPAIVGEKGRELIHANGQTMLADGEQLINLPRGASVLPNKQTEALLSGLPAYAGGVGDFIKDTGKRAWEGTKRIADKTRDAAVDVGGKLKDFGLDVWDYMSDPKALMKKVFDKIGVGFPPMDGGFGKIGKGIIDYIKTKATSFVGKKMDDTGGFDTKNVPGNVRKWIKAAIEATGVPSSWLGGLTTIAMKESGGNPKAMNNWDSNAKKGTPSMGLMQTIRPTFDAHKMKGHGNILNPIDNAIAAIRYIKSRYGNIMNVPGLKSMSQGGPYKGYFEGARVAAKQLAWIAEKGAEYVIPTDGSTRAHELWRQAGAENGFTNPEAFGAQATAILADMLREIKRMDPSPVLVMDSDVVAHKIHDKVSQYQNAQKKTINSFTGNGVVL</sequence>
<dbReference type="InterPro" id="IPR023346">
    <property type="entry name" value="Lysozyme-like_dom_sf"/>
</dbReference>
<proteinExistence type="predicted"/>
<dbReference type="PANTHER" id="PTHR37813:SF1">
    <property type="entry name" value="FELS-2 PROPHAGE PROTEIN"/>
    <property type="match status" value="1"/>
</dbReference>
<dbReference type="Gene3D" id="1.10.530.10">
    <property type="match status" value="1"/>
</dbReference>
<dbReference type="EMBL" id="NOII01000001">
    <property type="protein sequence ID" value="OYD58480.1"/>
    <property type="molecule type" value="Genomic_DNA"/>
</dbReference>
<feature type="transmembrane region" description="Helical" evidence="3">
    <location>
        <begin position="668"/>
        <end position="690"/>
    </location>
</feature>
<gene>
    <name evidence="6" type="ORF">CGZ90_00845</name>
</gene>
<evidence type="ECO:0000313" key="6">
    <source>
        <dbReference type="EMBL" id="OYD58480.1"/>
    </source>
</evidence>
<dbReference type="OrthoDB" id="28713at2"/>
<dbReference type="RefSeq" id="WP_094250442.1">
    <property type="nucleotide sequence ID" value="NZ_JBHLXL010000001.1"/>
</dbReference>
<feature type="domain" description="Transglycosylase SLT" evidence="4">
    <location>
        <begin position="1167"/>
        <end position="1261"/>
    </location>
</feature>
<comment type="caution">
    <text evidence="6">The sequence shown here is derived from an EMBL/GenBank/DDBJ whole genome shotgun (WGS) entry which is preliminary data.</text>
</comment>
<feature type="domain" description="Phage tail tape measure protein" evidence="5">
    <location>
        <begin position="239"/>
        <end position="492"/>
    </location>
</feature>
<keyword evidence="7" id="KW-1185">Reference proteome</keyword>
<evidence type="ECO:0000256" key="3">
    <source>
        <dbReference type="SAM" id="Phobius"/>
    </source>
</evidence>
<protein>
    <recommendedName>
        <fullName evidence="8">Transglycosylase SLT domain-containing protein</fullName>
    </recommendedName>
</protein>
<dbReference type="InterPro" id="IPR010090">
    <property type="entry name" value="Phage_tape_meas"/>
</dbReference>
<keyword evidence="3" id="KW-0812">Transmembrane</keyword>
<accession>A0A235FAW5</accession>
<organism evidence="6 7">
    <name type="scientific">Fictibacillus aquaticus</name>
    <dbReference type="NCBI Taxonomy" id="2021314"/>
    <lineage>
        <taxon>Bacteria</taxon>
        <taxon>Bacillati</taxon>
        <taxon>Bacillota</taxon>
        <taxon>Bacilli</taxon>
        <taxon>Bacillales</taxon>
        <taxon>Fictibacillaceae</taxon>
        <taxon>Fictibacillus</taxon>
    </lineage>
</organism>
<keyword evidence="1" id="KW-1188">Viral release from host cell</keyword>
<feature type="coiled-coil region" evidence="2">
    <location>
        <begin position="70"/>
        <end position="97"/>
    </location>
</feature>
<keyword evidence="3" id="KW-0472">Membrane</keyword>